<dbReference type="EMBL" id="BTSX01000005">
    <property type="protein sequence ID" value="GMS99618.1"/>
    <property type="molecule type" value="Genomic_DNA"/>
</dbReference>
<comment type="caution">
    <text evidence="2">The sequence shown here is derived from an EMBL/GenBank/DDBJ whole genome shotgun (WGS) entry which is preliminary data.</text>
</comment>
<gene>
    <name evidence="2" type="ORF">PENTCL1PPCAC_21793</name>
</gene>
<organism evidence="2 3">
    <name type="scientific">Pristionchus entomophagus</name>
    <dbReference type="NCBI Taxonomy" id="358040"/>
    <lineage>
        <taxon>Eukaryota</taxon>
        <taxon>Metazoa</taxon>
        <taxon>Ecdysozoa</taxon>
        <taxon>Nematoda</taxon>
        <taxon>Chromadorea</taxon>
        <taxon>Rhabditida</taxon>
        <taxon>Rhabditina</taxon>
        <taxon>Diplogasteromorpha</taxon>
        <taxon>Diplogasteroidea</taxon>
        <taxon>Neodiplogasteridae</taxon>
        <taxon>Pristionchus</taxon>
    </lineage>
</organism>
<feature type="signal peptide" evidence="1">
    <location>
        <begin position="1"/>
        <end position="19"/>
    </location>
</feature>
<accession>A0AAV5U0B7</accession>
<dbReference type="Gene3D" id="2.140.10.30">
    <property type="entry name" value="Dipeptidylpeptidase IV, N-terminal domain"/>
    <property type="match status" value="1"/>
</dbReference>
<name>A0AAV5U0B7_9BILA</name>
<feature type="chain" id="PRO_5043439549" evidence="1">
    <location>
        <begin position="20"/>
        <end position="113"/>
    </location>
</feature>
<evidence type="ECO:0000313" key="3">
    <source>
        <dbReference type="Proteomes" id="UP001432027"/>
    </source>
</evidence>
<proteinExistence type="predicted"/>
<reference evidence="2" key="1">
    <citation type="submission" date="2023-10" db="EMBL/GenBank/DDBJ databases">
        <title>Genome assembly of Pristionchus species.</title>
        <authorList>
            <person name="Yoshida K."/>
            <person name="Sommer R.J."/>
        </authorList>
    </citation>
    <scope>NUCLEOTIDE SEQUENCE</scope>
    <source>
        <strain evidence="2">RS0144</strain>
    </source>
</reference>
<evidence type="ECO:0000256" key="1">
    <source>
        <dbReference type="SAM" id="SignalP"/>
    </source>
</evidence>
<protein>
    <submittedName>
        <fullName evidence="2">Uncharacterized protein</fullName>
    </submittedName>
</protein>
<feature type="non-terminal residue" evidence="2">
    <location>
        <position position="113"/>
    </location>
</feature>
<keyword evidence="1" id="KW-0732">Signal</keyword>
<dbReference type="AlphaFoldDB" id="A0AAV5U0B7"/>
<evidence type="ECO:0000313" key="2">
    <source>
        <dbReference type="EMBL" id="GMS99618.1"/>
    </source>
</evidence>
<sequence length="113" mass="12605">MVFSLVIVALMCTSGGAVSDDDDTREKIWTYNSTDGRYSATAMQRRDAYRDPDQPPFTVVINDTLNDNQYPVGVSAGDEILQFIWSHNGSAYVFVQGNNVYYVQSPELSPIKV</sequence>
<dbReference type="Proteomes" id="UP001432027">
    <property type="component" value="Unassembled WGS sequence"/>
</dbReference>
<keyword evidence="3" id="KW-1185">Reference proteome</keyword>